<dbReference type="InterPro" id="IPR036271">
    <property type="entry name" value="Tet_transcr_reg_TetR-rel_C_sf"/>
</dbReference>
<dbReference type="Proteomes" id="UP001230908">
    <property type="component" value="Unassembled WGS sequence"/>
</dbReference>
<protein>
    <recommendedName>
        <fullName evidence="3">HTH-type transcriptional repressor KstR2 C-terminal domain-containing protein</fullName>
    </recommendedName>
</protein>
<name>A0ABU0ZS87_9ACTN</name>
<proteinExistence type="predicted"/>
<evidence type="ECO:0000313" key="1">
    <source>
        <dbReference type="EMBL" id="MDQ7909884.1"/>
    </source>
</evidence>
<organism evidence="1 2">
    <name type="scientific">Phytohabitans maris</name>
    <dbReference type="NCBI Taxonomy" id="3071409"/>
    <lineage>
        <taxon>Bacteria</taxon>
        <taxon>Bacillati</taxon>
        <taxon>Actinomycetota</taxon>
        <taxon>Actinomycetes</taxon>
        <taxon>Micromonosporales</taxon>
        <taxon>Micromonosporaceae</taxon>
    </lineage>
</organism>
<accession>A0ABU0ZS87</accession>
<dbReference type="SUPFAM" id="SSF48498">
    <property type="entry name" value="Tetracyclin repressor-like, C-terminal domain"/>
    <property type="match status" value="1"/>
</dbReference>
<dbReference type="EMBL" id="JAVHUY010000048">
    <property type="protein sequence ID" value="MDQ7909884.1"/>
    <property type="molecule type" value="Genomic_DNA"/>
</dbReference>
<comment type="caution">
    <text evidence="1">The sequence shown here is derived from an EMBL/GenBank/DDBJ whole genome shotgun (WGS) entry which is preliminary data.</text>
</comment>
<dbReference type="RefSeq" id="WP_308717141.1">
    <property type="nucleotide sequence ID" value="NZ_JAVHUY010000048.1"/>
</dbReference>
<dbReference type="Gene3D" id="1.10.357.10">
    <property type="entry name" value="Tetracycline Repressor, domain 2"/>
    <property type="match status" value="1"/>
</dbReference>
<evidence type="ECO:0008006" key="3">
    <source>
        <dbReference type="Google" id="ProtNLM"/>
    </source>
</evidence>
<gene>
    <name evidence="1" type="ORF">RB614_35845</name>
</gene>
<sequence length="73" mass="7790">MVASLTDLITGGIAAGAYHVDDPELTAALLCSALHRAFDRVWHRDGMDDAARLTSAARQLFHRAVGSAGRDAR</sequence>
<reference evidence="1 2" key="1">
    <citation type="submission" date="2023-08" db="EMBL/GenBank/DDBJ databases">
        <title>Phytohabitans sansha sp. nov., isolated from marine sediment.</title>
        <authorList>
            <person name="Zhao Y."/>
            <person name="Yi K."/>
        </authorList>
    </citation>
    <scope>NUCLEOTIDE SEQUENCE [LARGE SCALE GENOMIC DNA]</scope>
    <source>
        <strain evidence="1 2">ZYX-F-186</strain>
    </source>
</reference>
<keyword evidence="2" id="KW-1185">Reference proteome</keyword>
<evidence type="ECO:0000313" key="2">
    <source>
        <dbReference type="Proteomes" id="UP001230908"/>
    </source>
</evidence>